<sequence length="72" mass="7823">ESGVAYLPALLFHIGESTTRSESNGLASCWEGRQPLKEVNKFLCPSSQERPCLLISFVPIHQERESGCSSGG</sequence>
<comment type="caution">
    <text evidence="1">The sequence shown here is derived from an EMBL/GenBank/DDBJ whole genome shotgun (WGS) entry which is preliminary data.</text>
</comment>
<dbReference type="EMBL" id="CYRY02001358">
    <property type="protein sequence ID" value="VCW66011.1"/>
    <property type="molecule type" value="Genomic_DNA"/>
</dbReference>
<dbReference type="AlphaFoldDB" id="A0A9X9LEB4"/>
<proteinExistence type="predicted"/>
<name>A0A9X9LEB4_GULGU</name>
<gene>
    <name evidence="1" type="ORF">BN2614_LOCUS1</name>
</gene>
<organism evidence="1 2">
    <name type="scientific">Gulo gulo</name>
    <name type="common">Wolverine</name>
    <name type="synonym">Gluton</name>
    <dbReference type="NCBI Taxonomy" id="48420"/>
    <lineage>
        <taxon>Eukaryota</taxon>
        <taxon>Metazoa</taxon>
        <taxon>Chordata</taxon>
        <taxon>Craniata</taxon>
        <taxon>Vertebrata</taxon>
        <taxon>Euteleostomi</taxon>
        <taxon>Mammalia</taxon>
        <taxon>Eutheria</taxon>
        <taxon>Laurasiatheria</taxon>
        <taxon>Carnivora</taxon>
        <taxon>Caniformia</taxon>
        <taxon>Musteloidea</taxon>
        <taxon>Mustelidae</taxon>
        <taxon>Guloninae</taxon>
        <taxon>Gulo</taxon>
    </lineage>
</organism>
<accession>A0A9X9LEB4</accession>
<feature type="non-terminal residue" evidence="1">
    <location>
        <position position="1"/>
    </location>
</feature>
<dbReference type="Proteomes" id="UP000269945">
    <property type="component" value="Unassembled WGS sequence"/>
</dbReference>
<reference evidence="1 2" key="1">
    <citation type="submission" date="2018-10" db="EMBL/GenBank/DDBJ databases">
        <authorList>
            <person name="Ekblom R."/>
            <person name="Jareborg N."/>
        </authorList>
    </citation>
    <scope>NUCLEOTIDE SEQUENCE [LARGE SCALE GENOMIC DNA]</scope>
    <source>
        <tissue evidence="1">Muscle</tissue>
    </source>
</reference>
<evidence type="ECO:0000313" key="2">
    <source>
        <dbReference type="Proteomes" id="UP000269945"/>
    </source>
</evidence>
<protein>
    <submittedName>
        <fullName evidence="1">Uncharacterized protein</fullName>
    </submittedName>
</protein>
<evidence type="ECO:0000313" key="1">
    <source>
        <dbReference type="EMBL" id="VCW66011.1"/>
    </source>
</evidence>
<keyword evidence="2" id="KW-1185">Reference proteome</keyword>